<organism evidence="2 3">
    <name type="scientific">Pythium oligandrum</name>
    <name type="common">Mycoparasitic fungus</name>
    <dbReference type="NCBI Taxonomy" id="41045"/>
    <lineage>
        <taxon>Eukaryota</taxon>
        <taxon>Sar</taxon>
        <taxon>Stramenopiles</taxon>
        <taxon>Oomycota</taxon>
        <taxon>Peronosporomycetes</taxon>
        <taxon>Pythiales</taxon>
        <taxon>Pythiaceae</taxon>
        <taxon>Pythium</taxon>
    </lineage>
</organism>
<dbReference type="SUPFAM" id="SSF56601">
    <property type="entry name" value="beta-lactamase/transpeptidase-like"/>
    <property type="match status" value="1"/>
</dbReference>
<accession>A0A8K1CDU0</accession>
<dbReference type="InterPro" id="IPR050491">
    <property type="entry name" value="AmpC-like"/>
</dbReference>
<comment type="caution">
    <text evidence="2">The sequence shown here is derived from an EMBL/GenBank/DDBJ whole genome shotgun (WGS) entry which is preliminary data.</text>
</comment>
<dbReference type="InterPro" id="IPR012338">
    <property type="entry name" value="Beta-lactam/transpept-like"/>
</dbReference>
<dbReference type="AlphaFoldDB" id="A0A8K1CDU0"/>
<feature type="domain" description="Beta-lactamase-related" evidence="1">
    <location>
        <begin position="1"/>
        <end position="296"/>
    </location>
</feature>
<dbReference type="PANTHER" id="PTHR46825">
    <property type="entry name" value="D-ALANYL-D-ALANINE-CARBOXYPEPTIDASE/ENDOPEPTIDASE AMPH"/>
    <property type="match status" value="1"/>
</dbReference>
<dbReference type="PANTHER" id="PTHR46825:SF9">
    <property type="entry name" value="BETA-LACTAMASE-RELATED DOMAIN-CONTAINING PROTEIN"/>
    <property type="match status" value="1"/>
</dbReference>
<evidence type="ECO:0000313" key="3">
    <source>
        <dbReference type="Proteomes" id="UP000794436"/>
    </source>
</evidence>
<dbReference type="EMBL" id="SPLM01000108">
    <property type="protein sequence ID" value="TMW60758.1"/>
    <property type="molecule type" value="Genomic_DNA"/>
</dbReference>
<evidence type="ECO:0000313" key="2">
    <source>
        <dbReference type="EMBL" id="TMW60758.1"/>
    </source>
</evidence>
<protein>
    <recommendedName>
        <fullName evidence="1">Beta-lactamase-related domain-containing protein</fullName>
    </recommendedName>
</protein>
<gene>
    <name evidence="2" type="ORF">Poli38472_000800</name>
</gene>
<sequence>MIAVAIGLPVEDGKVRWRDPVKKHLPWLMLHDKYAEEHVNIGDMLSMNSGFGAVSDIADMFGAFASEREYVEALQYLEPDHSLREKPDYANVNFVTLGQLIESVSGQTWYEFLKQRVWEPLGMKNTFASTLLAPSEGQAFTAGHFVYDGEVLGPFDITKDRETFLKVGMGQELNAAGSIVSCAEDMATFIRLLLNKGSVGDVKLLKSASTIAEMITGKVTATSTVAQVTKMGLCYDPDGSTLAAGYGIDLIGQSIWGYPYFDKSGDVSTQQTRTGFAPTEKLGVIFMANSQVPDPHASFYLDHYRTYVMGVFLDVPNQILDFEYQKLRAADQLQPPFPGAPARSLRFWEDLPIRNLPIRNDRADGDSQLTVTLALSSGPLYYLGEVEGMPSMKIFLGKFALGPAILPASVSPSGHYVFNVGISYQKPE</sequence>
<keyword evidence="3" id="KW-1185">Reference proteome</keyword>
<dbReference type="Proteomes" id="UP000794436">
    <property type="component" value="Unassembled WGS sequence"/>
</dbReference>
<dbReference type="Gene3D" id="3.40.710.10">
    <property type="entry name" value="DD-peptidase/beta-lactamase superfamily"/>
    <property type="match status" value="1"/>
</dbReference>
<proteinExistence type="predicted"/>
<dbReference type="OrthoDB" id="58460at2759"/>
<dbReference type="InterPro" id="IPR001466">
    <property type="entry name" value="Beta-lactam-related"/>
</dbReference>
<name>A0A8K1CDU0_PYTOL</name>
<dbReference type="Pfam" id="PF00144">
    <property type="entry name" value="Beta-lactamase"/>
    <property type="match status" value="1"/>
</dbReference>
<evidence type="ECO:0000259" key="1">
    <source>
        <dbReference type="Pfam" id="PF00144"/>
    </source>
</evidence>
<reference evidence="2" key="1">
    <citation type="submission" date="2019-03" db="EMBL/GenBank/DDBJ databases">
        <title>Long read genome sequence of the mycoparasitic Pythium oligandrum ATCC 38472 isolated from sugarbeet rhizosphere.</title>
        <authorList>
            <person name="Gaulin E."/>
        </authorList>
    </citation>
    <scope>NUCLEOTIDE SEQUENCE</scope>
    <source>
        <strain evidence="2">ATCC 38472_TT</strain>
    </source>
</reference>